<dbReference type="SMART" id="SM00389">
    <property type="entry name" value="HOX"/>
    <property type="match status" value="1"/>
</dbReference>
<dbReference type="Proteomes" id="UP000250140">
    <property type="component" value="Unassembled WGS sequence"/>
</dbReference>
<gene>
    <name evidence="9" type="ORF">AOQ84DRAFT_281443</name>
</gene>
<name>A0A8E2FCS6_9PEZI</name>
<keyword evidence="4" id="KW-0479">Metal-binding</keyword>
<keyword evidence="2 5" id="KW-0371">Homeobox</keyword>
<dbReference type="InterPro" id="IPR050224">
    <property type="entry name" value="TALE_homeobox"/>
</dbReference>
<sequence length="530" mass="59798">MDDYEIQESALEESTKAEWNNDFSSWIPRYSKPEHACDYCRSRHLECFITYEGQSACSPCSALFRPCSFSQPGARQQKSKHALDTLDVVREDAAHCFGGLTGIKPMRCLGHVGPIERDDGDENDQAPRKGSARFARSAVKILKDWMDEHINHPYPTDEDKEELKNKTGLTSSQISNWMANTRRRQKARPKRAPSPSLRPSTAAINIPSDRNWESMNPFERWKHSPPENEPAPLTAIAKAVENFDPPEPPSLSSSYGARKQDSNGSSGSFSVFRAPSTTSLETGFTNFSSGSAQSLGSAWSHGSRNSLNSFNSLNSNSKKDRRRRRRVPPRMPIPDLNSASQRLFQCTFCTDRFKSKYDWSRHEKSLHLSLEKWICAPLGDTITCSASGQRKCVYCDALDPSAAHLEAHNHSACEEKGLEARTFYRKDHLRQHLRLMHGCKMTASMENWKSEVTYLKSRCGFCAQRFTKWQDRVDHLAKEFRNGAQMKDWKGCRGLEAHIAAQVTNAMPPYLIANESKSPFPFSATNSASL</sequence>
<dbReference type="InterPro" id="IPR001138">
    <property type="entry name" value="Zn2Cys6_DnaBD"/>
</dbReference>
<feature type="domain" description="C2H2-type" evidence="8">
    <location>
        <begin position="344"/>
        <end position="372"/>
    </location>
</feature>
<dbReference type="AlphaFoldDB" id="A0A8E2FCS6"/>
<keyword evidence="4" id="KW-0862">Zinc</keyword>
<feature type="compositionally biased region" description="Basic residues" evidence="6">
    <location>
        <begin position="181"/>
        <end position="191"/>
    </location>
</feature>
<dbReference type="CDD" id="cd00086">
    <property type="entry name" value="homeodomain"/>
    <property type="match status" value="1"/>
</dbReference>
<dbReference type="Pfam" id="PF05920">
    <property type="entry name" value="Homeobox_KN"/>
    <property type="match status" value="1"/>
</dbReference>
<evidence type="ECO:0000256" key="2">
    <source>
        <dbReference type="ARBA" id="ARBA00023155"/>
    </source>
</evidence>
<feature type="region of interest" description="Disordered" evidence="6">
    <location>
        <begin position="152"/>
        <end position="270"/>
    </location>
</feature>
<evidence type="ECO:0000313" key="10">
    <source>
        <dbReference type="Proteomes" id="UP000250140"/>
    </source>
</evidence>
<organism evidence="9 10">
    <name type="scientific">Glonium stellatum</name>
    <dbReference type="NCBI Taxonomy" id="574774"/>
    <lineage>
        <taxon>Eukaryota</taxon>
        <taxon>Fungi</taxon>
        <taxon>Dikarya</taxon>
        <taxon>Ascomycota</taxon>
        <taxon>Pezizomycotina</taxon>
        <taxon>Dothideomycetes</taxon>
        <taxon>Pleosporomycetidae</taxon>
        <taxon>Gloniales</taxon>
        <taxon>Gloniaceae</taxon>
        <taxon>Glonium</taxon>
    </lineage>
</organism>
<dbReference type="PROSITE" id="PS00463">
    <property type="entry name" value="ZN2_CY6_FUNGAL_1"/>
    <property type="match status" value="1"/>
</dbReference>
<dbReference type="GO" id="GO:0008270">
    <property type="term" value="F:zinc ion binding"/>
    <property type="evidence" value="ECO:0007669"/>
    <property type="project" value="UniProtKB-KW"/>
</dbReference>
<dbReference type="PROSITE" id="PS50071">
    <property type="entry name" value="HOMEOBOX_2"/>
    <property type="match status" value="1"/>
</dbReference>
<protein>
    <submittedName>
        <fullName evidence="9">Uncharacterized protein</fullName>
    </submittedName>
</protein>
<feature type="compositionally biased region" description="Basic residues" evidence="6">
    <location>
        <begin position="319"/>
        <end position="328"/>
    </location>
</feature>
<dbReference type="InterPro" id="IPR008422">
    <property type="entry name" value="KN_HD"/>
</dbReference>
<comment type="subcellular location">
    <subcellularLocation>
        <location evidence="5">Nucleus</location>
    </subcellularLocation>
</comment>
<dbReference type="InterPro" id="IPR013087">
    <property type="entry name" value="Znf_C2H2_type"/>
</dbReference>
<feature type="compositionally biased region" description="Basic and acidic residues" evidence="6">
    <location>
        <begin position="152"/>
        <end position="165"/>
    </location>
</feature>
<dbReference type="SUPFAM" id="SSF46689">
    <property type="entry name" value="Homeodomain-like"/>
    <property type="match status" value="1"/>
</dbReference>
<dbReference type="PROSITE" id="PS00028">
    <property type="entry name" value="ZINC_FINGER_C2H2_1"/>
    <property type="match status" value="1"/>
</dbReference>
<accession>A0A8E2FCS6</accession>
<dbReference type="InterPro" id="IPR001356">
    <property type="entry name" value="HD"/>
</dbReference>
<proteinExistence type="predicted"/>
<evidence type="ECO:0000256" key="3">
    <source>
        <dbReference type="ARBA" id="ARBA00023242"/>
    </source>
</evidence>
<evidence type="ECO:0000259" key="8">
    <source>
        <dbReference type="PROSITE" id="PS50157"/>
    </source>
</evidence>
<feature type="compositionally biased region" description="Polar residues" evidence="6">
    <location>
        <begin position="167"/>
        <end position="179"/>
    </location>
</feature>
<dbReference type="PANTHER" id="PTHR11850">
    <property type="entry name" value="HOMEOBOX PROTEIN TRANSCRIPTION FACTORS"/>
    <property type="match status" value="1"/>
</dbReference>
<dbReference type="OrthoDB" id="5399138at2759"/>
<evidence type="ECO:0000313" key="9">
    <source>
        <dbReference type="EMBL" id="OCL14261.1"/>
    </source>
</evidence>
<dbReference type="SUPFAM" id="SSF57701">
    <property type="entry name" value="Zn2/Cys6 DNA-binding domain"/>
    <property type="match status" value="1"/>
</dbReference>
<keyword evidence="10" id="KW-1185">Reference proteome</keyword>
<feature type="non-terminal residue" evidence="9">
    <location>
        <position position="530"/>
    </location>
</feature>
<dbReference type="Gene3D" id="4.10.240.10">
    <property type="entry name" value="Zn(2)-C6 fungal-type DNA-binding domain"/>
    <property type="match status" value="1"/>
</dbReference>
<evidence type="ECO:0000256" key="1">
    <source>
        <dbReference type="ARBA" id="ARBA00023125"/>
    </source>
</evidence>
<keyword evidence="3 5" id="KW-0539">Nucleus</keyword>
<keyword evidence="4" id="KW-0863">Zinc-finger</keyword>
<evidence type="ECO:0000256" key="5">
    <source>
        <dbReference type="PROSITE-ProRule" id="PRU00108"/>
    </source>
</evidence>
<dbReference type="GO" id="GO:0003677">
    <property type="term" value="F:DNA binding"/>
    <property type="evidence" value="ECO:0007669"/>
    <property type="project" value="UniProtKB-UniRule"/>
</dbReference>
<evidence type="ECO:0000259" key="7">
    <source>
        <dbReference type="PROSITE" id="PS50071"/>
    </source>
</evidence>
<feature type="domain" description="Homeobox" evidence="7">
    <location>
        <begin position="125"/>
        <end position="188"/>
    </location>
</feature>
<dbReference type="GO" id="GO:0000981">
    <property type="term" value="F:DNA-binding transcription factor activity, RNA polymerase II-specific"/>
    <property type="evidence" value="ECO:0007669"/>
    <property type="project" value="InterPro"/>
</dbReference>
<dbReference type="PROSITE" id="PS50157">
    <property type="entry name" value="ZINC_FINGER_C2H2_2"/>
    <property type="match status" value="1"/>
</dbReference>
<evidence type="ECO:0000256" key="6">
    <source>
        <dbReference type="SAM" id="MobiDB-lite"/>
    </source>
</evidence>
<feature type="region of interest" description="Disordered" evidence="6">
    <location>
        <begin position="309"/>
        <end position="334"/>
    </location>
</feature>
<dbReference type="InterPro" id="IPR009057">
    <property type="entry name" value="Homeodomain-like_sf"/>
</dbReference>
<dbReference type="GO" id="GO:0005634">
    <property type="term" value="C:nucleus"/>
    <property type="evidence" value="ECO:0007669"/>
    <property type="project" value="UniProtKB-SubCell"/>
</dbReference>
<dbReference type="InterPro" id="IPR036864">
    <property type="entry name" value="Zn2-C6_fun-type_DNA-bd_sf"/>
</dbReference>
<keyword evidence="1 5" id="KW-0238">DNA-binding</keyword>
<dbReference type="Gene3D" id="1.10.10.60">
    <property type="entry name" value="Homeodomain-like"/>
    <property type="match status" value="1"/>
</dbReference>
<dbReference type="EMBL" id="KV748595">
    <property type="protein sequence ID" value="OCL14261.1"/>
    <property type="molecule type" value="Genomic_DNA"/>
</dbReference>
<evidence type="ECO:0000256" key="4">
    <source>
        <dbReference type="PROSITE-ProRule" id="PRU00042"/>
    </source>
</evidence>
<feature type="DNA-binding region" description="Homeobox" evidence="5">
    <location>
        <begin position="127"/>
        <end position="189"/>
    </location>
</feature>
<reference evidence="9 10" key="1">
    <citation type="journal article" date="2016" name="Nat. Commun.">
        <title>Ectomycorrhizal ecology is imprinted in the genome of the dominant symbiotic fungus Cenococcum geophilum.</title>
        <authorList>
            <consortium name="DOE Joint Genome Institute"/>
            <person name="Peter M."/>
            <person name="Kohler A."/>
            <person name="Ohm R.A."/>
            <person name="Kuo A."/>
            <person name="Krutzmann J."/>
            <person name="Morin E."/>
            <person name="Arend M."/>
            <person name="Barry K.W."/>
            <person name="Binder M."/>
            <person name="Choi C."/>
            <person name="Clum A."/>
            <person name="Copeland A."/>
            <person name="Grisel N."/>
            <person name="Haridas S."/>
            <person name="Kipfer T."/>
            <person name="LaButti K."/>
            <person name="Lindquist E."/>
            <person name="Lipzen A."/>
            <person name="Maire R."/>
            <person name="Meier B."/>
            <person name="Mihaltcheva S."/>
            <person name="Molinier V."/>
            <person name="Murat C."/>
            <person name="Poggeler S."/>
            <person name="Quandt C.A."/>
            <person name="Sperisen C."/>
            <person name="Tritt A."/>
            <person name="Tisserant E."/>
            <person name="Crous P.W."/>
            <person name="Henrissat B."/>
            <person name="Nehls U."/>
            <person name="Egli S."/>
            <person name="Spatafora J.W."/>
            <person name="Grigoriev I.V."/>
            <person name="Martin F.M."/>
        </authorList>
    </citation>
    <scope>NUCLEOTIDE SEQUENCE [LARGE SCALE GENOMIC DNA]</scope>
    <source>
        <strain evidence="9 10">CBS 207.34</strain>
    </source>
</reference>